<sequence>MISAQDFAETLELEVLVPSTVKAWDLKTTDLNRPGLQFTGYFDYFAYERPQVIGKTEMAYLASLEPDIQRERLARYFSYPIPCIVIARGMDCPPLLAEAAAAHNVPIYRTQYVTTRLTASMIHFLNNRLAPRVTRHGVLVDVFGVGVLLTGESGVGKSECALELIKRGHQLVADDVVDICRVNENRLVGEAPEMIRHFMEIRGLGIIDIRTMYGIGSVLPAKSIDIVIHLELWRENKEYDRLGLAEEFITILGVKRPHIVMPVRPGRNLAIIVEVAARNWRLNRMGFNAAAELDKRLTEMLQRAQEPQRTPLSEDD</sequence>
<comment type="function">
    <text evidence="14">Catalyzes the ATP- as well as the pyrophosphate-dependent phosphorylation of a specific serine residue in HPr, a phosphocarrier protein of the phosphoenolpyruvate-dependent sugar phosphotransferase system (PTS). HprK/P also catalyzes the pyrophosphate-producing, inorganic phosphate-dependent dephosphorylation (phosphorolysis) of seryl-phosphorylated HPr (P-Ser-HPr). The two antagonistic activities of HprK/P are regulated by several intracellular metabolites, which change their concentration in response to the absence or presence of rapidly metabolisable carbon sources (glucose, fructose, etc.) in the growth medium. Therefore, by controlling the phosphorylation state of HPr, HPrK/P is a sensor enzyme that plays a major role in the regulation of carbon metabolism and sugar transport: it mediates carbon catabolite repression (CCR), and regulates PTS-catalyzed carbohydrate uptake and inducer exclusion.</text>
</comment>
<comment type="miscellaneous">
    <text evidence="14">Both phosphorylation and phosphorolysis are carried out by the same active site and suggest a common mechanism for both reactions.</text>
</comment>
<dbReference type="InterPro" id="IPR011126">
    <property type="entry name" value="Hpr_kin/Pase_Hpr_N"/>
</dbReference>
<comment type="catalytic activity">
    <reaction evidence="13 14">
        <text>[HPr protein]-O-phospho-L-serine + phosphate + H(+) = [HPr protein]-L-serine + diphosphate</text>
        <dbReference type="Rhea" id="RHEA:46604"/>
        <dbReference type="Rhea" id="RHEA-COMP:11602"/>
        <dbReference type="Rhea" id="RHEA-COMP:11603"/>
        <dbReference type="ChEBI" id="CHEBI:15378"/>
        <dbReference type="ChEBI" id="CHEBI:29999"/>
        <dbReference type="ChEBI" id="CHEBI:33019"/>
        <dbReference type="ChEBI" id="CHEBI:43474"/>
        <dbReference type="ChEBI" id="CHEBI:83421"/>
    </reaction>
</comment>
<feature type="domain" description="HPr(Ser) kinase/phosphorylase N-terminal" evidence="15">
    <location>
        <begin position="2"/>
        <end position="125"/>
    </location>
</feature>
<dbReference type="EMBL" id="DVFJ01000035">
    <property type="protein sequence ID" value="HIQ72413.1"/>
    <property type="molecule type" value="Genomic_DNA"/>
</dbReference>
<dbReference type="GO" id="GO:0000287">
    <property type="term" value="F:magnesium ion binding"/>
    <property type="evidence" value="ECO:0007669"/>
    <property type="project" value="UniProtKB-UniRule"/>
</dbReference>
<evidence type="ECO:0000256" key="3">
    <source>
        <dbReference type="ARBA" id="ARBA00006883"/>
    </source>
</evidence>
<dbReference type="HAMAP" id="MF_01249">
    <property type="entry name" value="HPr_kinase"/>
    <property type="match status" value="1"/>
</dbReference>
<keyword evidence="8 14" id="KW-0418">Kinase</keyword>
<keyword evidence="7 14" id="KW-0547">Nucleotide-binding</keyword>
<comment type="subunit">
    <text evidence="14">Homohexamer.</text>
</comment>
<dbReference type="PANTHER" id="PTHR30305:SF1">
    <property type="entry name" value="HPR KINASE_PHOSPHORYLASE"/>
    <property type="match status" value="1"/>
</dbReference>
<dbReference type="FunFam" id="3.40.50.300:FF:000174">
    <property type="entry name" value="HPr kinase/phosphorylase"/>
    <property type="match status" value="1"/>
</dbReference>
<feature type="binding site" evidence="14">
    <location>
        <begin position="151"/>
        <end position="158"/>
    </location>
    <ligand>
        <name>ATP</name>
        <dbReference type="ChEBI" id="CHEBI:30616"/>
    </ligand>
</feature>
<comment type="similarity">
    <text evidence="3 14">Belongs to the HPrK/P family.</text>
</comment>
<feature type="region of interest" description="Important for the catalytic mechanism of dephosphorylation" evidence="14">
    <location>
        <begin position="262"/>
        <end position="267"/>
    </location>
</feature>
<evidence type="ECO:0000256" key="6">
    <source>
        <dbReference type="ARBA" id="ARBA00022723"/>
    </source>
</evidence>
<dbReference type="GO" id="GO:0006109">
    <property type="term" value="P:regulation of carbohydrate metabolic process"/>
    <property type="evidence" value="ECO:0007669"/>
    <property type="project" value="UniProtKB-UniRule"/>
</dbReference>
<dbReference type="Gene3D" id="3.40.1390.20">
    <property type="entry name" value="HprK N-terminal domain-like"/>
    <property type="match status" value="1"/>
</dbReference>
<reference evidence="17" key="1">
    <citation type="submission" date="2020-10" db="EMBL/GenBank/DDBJ databases">
        <authorList>
            <person name="Gilroy R."/>
        </authorList>
    </citation>
    <scope>NUCLEOTIDE SEQUENCE</scope>
    <source>
        <strain evidence="17">ChiSxjej2B14-6234</strain>
    </source>
</reference>
<dbReference type="Pfam" id="PF07475">
    <property type="entry name" value="Hpr_kinase_C"/>
    <property type="match status" value="1"/>
</dbReference>
<dbReference type="AlphaFoldDB" id="A0A9D0ZBC0"/>
<feature type="active site" evidence="14">
    <location>
        <position position="241"/>
    </location>
</feature>
<evidence type="ECO:0000256" key="7">
    <source>
        <dbReference type="ARBA" id="ARBA00022741"/>
    </source>
</evidence>
<reference evidence="17" key="2">
    <citation type="journal article" date="2021" name="PeerJ">
        <title>Extensive microbial diversity within the chicken gut microbiome revealed by metagenomics and culture.</title>
        <authorList>
            <person name="Gilroy R."/>
            <person name="Ravi A."/>
            <person name="Getino M."/>
            <person name="Pursley I."/>
            <person name="Horton D.L."/>
            <person name="Alikhan N.F."/>
            <person name="Baker D."/>
            <person name="Gharbi K."/>
            <person name="Hall N."/>
            <person name="Watson M."/>
            <person name="Adriaenssens E.M."/>
            <person name="Foster-Nyarko E."/>
            <person name="Jarju S."/>
            <person name="Secka A."/>
            <person name="Antonio M."/>
            <person name="Oren A."/>
            <person name="Chaudhuri R.R."/>
            <person name="La Ragione R."/>
            <person name="Hildebrand F."/>
            <person name="Pallen M.J."/>
        </authorList>
    </citation>
    <scope>NUCLEOTIDE SEQUENCE</scope>
    <source>
        <strain evidence="17">ChiSxjej2B14-6234</strain>
    </source>
</reference>
<dbReference type="EC" id="2.7.4.-" evidence="14"/>
<comment type="caution">
    <text evidence="17">The sequence shown here is derived from an EMBL/GenBank/DDBJ whole genome shotgun (WGS) entry which is preliminary data.</text>
</comment>
<dbReference type="PANTHER" id="PTHR30305">
    <property type="entry name" value="PROTEIN YJDM-RELATED"/>
    <property type="match status" value="1"/>
</dbReference>
<feature type="active site" description="Proton acceptor; for phosphorylation activity. Proton donor; for dephosphorylation activity" evidence="14">
    <location>
        <position position="175"/>
    </location>
</feature>
<keyword evidence="6 14" id="KW-0479">Metal-binding</keyword>
<dbReference type="GO" id="GO:0004712">
    <property type="term" value="F:protein serine/threonine/tyrosine kinase activity"/>
    <property type="evidence" value="ECO:0007669"/>
    <property type="project" value="UniProtKB-UniRule"/>
</dbReference>
<evidence type="ECO:0000313" key="17">
    <source>
        <dbReference type="EMBL" id="HIQ72413.1"/>
    </source>
</evidence>
<keyword evidence="9 14" id="KW-0067">ATP-binding</keyword>
<dbReference type="Proteomes" id="UP000886887">
    <property type="component" value="Unassembled WGS sequence"/>
</dbReference>
<evidence type="ECO:0000256" key="5">
    <source>
        <dbReference type="ARBA" id="ARBA00022679"/>
    </source>
</evidence>
<accession>A0A9D0ZBC0</accession>
<evidence type="ECO:0000256" key="14">
    <source>
        <dbReference type="HAMAP-Rule" id="MF_01249"/>
    </source>
</evidence>
<protein>
    <recommendedName>
        <fullName evidence="14">HPr kinase/phosphorylase</fullName>
        <shortName evidence="14">HPrK/P</shortName>
        <ecNumber evidence="14">2.7.11.-</ecNumber>
        <ecNumber evidence="14">2.7.4.-</ecNumber>
    </recommendedName>
    <alternativeName>
        <fullName evidence="14">HPr(Ser) kinase/phosphorylase</fullName>
    </alternativeName>
</protein>
<evidence type="ECO:0000313" key="18">
    <source>
        <dbReference type="Proteomes" id="UP000886887"/>
    </source>
</evidence>
<dbReference type="SUPFAM" id="SSF53795">
    <property type="entry name" value="PEP carboxykinase-like"/>
    <property type="match status" value="1"/>
</dbReference>
<evidence type="ECO:0000256" key="11">
    <source>
        <dbReference type="ARBA" id="ARBA00023268"/>
    </source>
</evidence>
<proteinExistence type="inferred from homology"/>
<evidence type="ECO:0000256" key="4">
    <source>
        <dbReference type="ARBA" id="ARBA00022527"/>
    </source>
</evidence>
<dbReference type="EC" id="2.7.11.-" evidence="14"/>
<organism evidence="17 18">
    <name type="scientific">Candidatus Onthenecus intestinigallinarum</name>
    <dbReference type="NCBI Taxonomy" id="2840875"/>
    <lineage>
        <taxon>Bacteria</taxon>
        <taxon>Bacillati</taxon>
        <taxon>Bacillota</taxon>
        <taxon>Clostridia</taxon>
        <taxon>Eubacteriales</taxon>
        <taxon>Candidatus Onthenecus</taxon>
    </lineage>
</organism>
<dbReference type="GO" id="GO:0000155">
    <property type="term" value="F:phosphorelay sensor kinase activity"/>
    <property type="evidence" value="ECO:0007669"/>
    <property type="project" value="InterPro"/>
</dbReference>
<comment type="domain">
    <text evidence="14">The Walker A ATP-binding motif also binds Pi and PPi.</text>
</comment>
<evidence type="ECO:0000256" key="12">
    <source>
        <dbReference type="ARBA" id="ARBA00023277"/>
    </source>
</evidence>
<feature type="region of interest" description="Important for the catalytic mechanism of both phosphorylation and dephosphorylation" evidence="14">
    <location>
        <begin position="199"/>
        <end position="208"/>
    </location>
</feature>
<comment type="cofactor">
    <cofactor evidence="2 14">
        <name>Mg(2+)</name>
        <dbReference type="ChEBI" id="CHEBI:18420"/>
    </cofactor>
</comment>
<evidence type="ECO:0000256" key="8">
    <source>
        <dbReference type="ARBA" id="ARBA00022777"/>
    </source>
</evidence>
<dbReference type="Pfam" id="PF02603">
    <property type="entry name" value="Hpr_kinase_N"/>
    <property type="match status" value="1"/>
</dbReference>
<evidence type="ECO:0000256" key="9">
    <source>
        <dbReference type="ARBA" id="ARBA00022840"/>
    </source>
</evidence>
<name>A0A9D0ZBC0_9FIRM</name>
<comment type="catalytic activity">
    <reaction evidence="1 14">
        <text>[HPr protein]-L-serine + ATP = [HPr protein]-O-phospho-L-serine + ADP + H(+)</text>
        <dbReference type="Rhea" id="RHEA:46600"/>
        <dbReference type="Rhea" id="RHEA-COMP:11602"/>
        <dbReference type="Rhea" id="RHEA-COMP:11603"/>
        <dbReference type="ChEBI" id="CHEBI:15378"/>
        <dbReference type="ChEBI" id="CHEBI:29999"/>
        <dbReference type="ChEBI" id="CHEBI:30616"/>
        <dbReference type="ChEBI" id="CHEBI:83421"/>
        <dbReference type="ChEBI" id="CHEBI:456216"/>
    </reaction>
</comment>
<feature type="domain" description="HPr kinase/phosphorylase C-terminal" evidence="16">
    <location>
        <begin position="128"/>
        <end position="296"/>
    </location>
</feature>
<evidence type="ECO:0000259" key="16">
    <source>
        <dbReference type="Pfam" id="PF07475"/>
    </source>
</evidence>
<dbReference type="InterPro" id="IPR027417">
    <property type="entry name" value="P-loop_NTPase"/>
</dbReference>
<gene>
    <name evidence="14" type="primary">hprK</name>
    <name evidence="17" type="ORF">IAB73_09430</name>
</gene>
<dbReference type="InterPro" id="IPR003755">
    <property type="entry name" value="HPr(Ser)_kin/Pase"/>
</dbReference>
<feature type="binding site" evidence="14">
    <location>
        <position position="158"/>
    </location>
    <ligand>
        <name>Mg(2+)</name>
        <dbReference type="ChEBI" id="CHEBI:18420"/>
    </ligand>
</feature>
<dbReference type="Gene3D" id="3.40.50.300">
    <property type="entry name" value="P-loop containing nucleotide triphosphate hydrolases"/>
    <property type="match status" value="1"/>
</dbReference>
<keyword evidence="5 14" id="KW-0808">Transferase</keyword>
<evidence type="ECO:0000256" key="10">
    <source>
        <dbReference type="ARBA" id="ARBA00022842"/>
    </source>
</evidence>
<dbReference type="InterPro" id="IPR011104">
    <property type="entry name" value="Hpr_kin/Pase_C"/>
</dbReference>
<keyword evidence="12 14" id="KW-0119">Carbohydrate metabolism</keyword>
<evidence type="ECO:0000256" key="13">
    <source>
        <dbReference type="ARBA" id="ARBA00047657"/>
    </source>
</evidence>
<dbReference type="GO" id="GO:0005524">
    <property type="term" value="F:ATP binding"/>
    <property type="evidence" value="ECO:0007669"/>
    <property type="project" value="UniProtKB-UniRule"/>
</dbReference>
<feature type="binding site" evidence="14">
    <location>
        <position position="200"/>
    </location>
    <ligand>
        <name>Mg(2+)</name>
        <dbReference type="ChEBI" id="CHEBI:18420"/>
    </ligand>
</feature>
<dbReference type="NCBIfam" id="TIGR00679">
    <property type="entry name" value="hpr-ser"/>
    <property type="match status" value="1"/>
</dbReference>
<dbReference type="InterPro" id="IPR028979">
    <property type="entry name" value="Ser_kin/Pase_Hpr-like_N_sf"/>
</dbReference>
<evidence type="ECO:0000259" key="15">
    <source>
        <dbReference type="Pfam" id="PF02603"/>
    </source>
</evidence>
<dbReference type="SUPFAM" id="SSF75138">
    <property type="entry name" value="HprK N-terminal domain-like"/>
    <property type="match status" value="1"/>
</dbReference>
<keyword evidence="11 14" id="KW-0511">Multifunctional enzyme</keyword>
<evidence type="ECO:0000256" key="1">
    <source>
        <dbReference type="ARBA" id="ARBA00001120"/>
    </source>
</evidence>
<feature type="active site" evidence="14">
    <location>
        <position position="157"/>
    </location>
</feature>
<keyword evidence="10 14" id="KW-0460">Magnesium</keyword>
<feature type="active site" evidence="14">
    <location>
        <position position="136"/>
    </location>
</feature>
<dbReference type="GO" id="GO:0004674">
    <property type="term" value="F:protein serine/threonine kinase activity"/>
    <property type="evidence" value="ECO:0007669"/>
    <property type="project" value="UniProtKB-KW"/>
</dbReference>
<keyword evidence="4 14" id="KW-0723">Serine/threonine-protein kinase</keyword>
<evidence type="ECO:0000256" key="2">
    <source>
        <dbReference type="ARBA" id="ARBA00001946"/>
    </source>
</evidence>
<dbReference type="CDD" id="cd01918">
    <property type="entry name" value="HprK_C"/>
    <property type="match status" value="1"/>
</dbReference>